<dbReference type="SUPFAM" id="SSF52540">
    <property type="entry name" value="P-loop containing nucleoside triphosphate hydrolases"/>
    <property type="match status" value="1"/>
</dbReference>
<keyword evidence="4 9" id="KW-0812">Transmembrane</keyword>
<feature type="transmembrane region" description="Helical" evidence="9">
    <location>
        <begin position="17"/>
        <end position="38"/>
    </location>
</feature>
<dbReference type="Pfam" id="PF00664">
    <property type="entry name" value="ABC_membrane"/>
    <property type="match status" value="1"/>
</dbReference>
<dbReference type="CDD" id="cd18552">
    <property type="entry name" value="ABC_6TM_MsbA_like"/>
    <property type="match status" value="1"/>
</dbReference>
<proteinExistence type="predicted"/>
<dbReference type="PANTHER" id="PTHR43394:SF1">
    <property type="entry name" value="ATP-BINDING CASSETTE SUB-FAMILY B MEMBER 10, MITOCHONDRIAL"/>
    <property type="match status" value="1"/>
</dbReference>
<keyword evidence="2" id="KW-0813">Transport</keyword>
<dbReference type="Proteomes" id="UP000317315">
    <property type="component" value="Unassembled WGS sequence"/>
</dbReference>
<feature type="domain" description="ABC transporter" evidence="10">
    <location>
        <begin position="336"/>
        <end position="571"/>
    </location>
</feature>
<evidence type="ECO:0000256" key="1">
    <source>
        <dbReference type="ARBA" id="ARBA00004651"/>
    </source>
</evidence>
<evidence type="ECO:0000256" key="7">
    <source>
        <dbReference type="ARBA" id="ARBA00022989"/>
    </source>
</evidence>
<dbReference type="PROSITE" id="PS50893">
    <property type="entry name" value="ABC_TRANSPORTER_2"/>
    <property type="match status" value="1"/>
</dbReference>
<evidence type="ECO:0000259" key="11">
    <source>
        <dbReference type="PROSITE" id="PS50929"/>
    </source>
</evidence>
<keyword evidence="7 9" id="KW-1133">Transmembrane helix</keyword>
<evidence type="ECO:0000256" key="3">
    <source>
        <dbReference type="ARBA" id="ARBA00022475"/>
    </source>
</evidence>
<keyword evidence="13" id="KW-1185">Reference proteome</keyword>
<evidence type="ECO:0000256" key="9">
    <source>
        <dbReference type="SAM" id="Phobius"/>
    </source>
</evidence>
<dbReference type="GO" id="GO:0005524">
    <property type="term" value="F:ATP binding"/>
    <property type="evidence" value="ECO:0007669"/>
    <property type="project" value="UniProtKB-KW"/>
</dbReference>
<dbReference type="Gene3D" id="1.20.1560.10">
    <property type="entry name" value="ABC transporter type 1, transmembrane domain"/>
    <property type="match status" value="1"/>
</dbReference>
<feature type="transmembrane region" description="Helical" evidence="9">
    <location>
        <begin position="273"/>
        <end position="290"/>
    </location>
</feature>
<dbReference type="PROSITE" id="PS00211">
    <property type="entry name" value="ABC_TRANSPORTER_1"/>
    <property type="match status" value="1"/>
</dbReference>
<dbReference type="PANTHER" id="PTHR43394">
    <property type="entry name" value="ATP-DEPENDENT PERMEASE MDL1, MITOCHONDRIAL"/>
    <property type="match status" value="1"/>
</dbReference>
<keyword evidence="8 9" id="KW-0472">Membrane</keyword>
<dbReference type="InterPro" id="IPR039421">
    <property type="entry name" value="Type_1_exporter"/>
</dbReference>
<dbReference type="RefSeq" id="WP_142934853.1">
    <property type="nucleotide sequence ID" value="NZ_FXTM01000007.1"/>
</dbReference>
<dbReference type="InterPro" id="IPR011527">
    <property type="entry name" value="ABC1_TM_dom"/>
</dbReference>
<feature type="transmembrane region" description="Helical" evidence="9">
    <location>
        <begin position="58"/>
        <end position="79"/>
    </location>
</feature>
<organism evidence="12 13">
    <name type="scientific">Balnearium lithotrophicum</name>
    <dbReference type="NCBI Taxonomy" id="223788"/>
    <lineage>
        <taxon>Bacteria</taxon>
        <taxon>Pseudomonadati</taxon>
        <taxon>Aquificota</taxon>
        <taxon>Aquificia</taxon>
        <taxon>Desulfurobacteriales</taxon>
        <taxon>Desulfurobacteriaceae</taxon>
        <taxon>Balnearium</taxon>
    </lineage>
</organism>
<gene>
    <name evidence="12" type="ORF">SAMN06269117_10768</name>
</gene>
<protein>
    <submittedName>
        <fullName evidence="12">ATP-binding cassette, subfamily B, MsbA</fullName>
    </submittedName>
</protein>
<dbReference type="Pfam" id="PF00005">
    <property type="entry name" value="ABC_tran"/>
    <property type="match status" value="1"/>
</dbReference>
<evidence type="ECO:0000313" key="13">
    <source>
        <dbReference type="Proteomes" id="UP000317315"/>
    </source>
</evidence>
<evidence type="ECO:0000256" key="4">
    <source>
        <dbReference type="ARBA" id="ARBA00022692"/>
    </source>
</evidence>
<dbReference type="SUPFAM" id="SSF90123">
    <property type="entry name" value="ABC transporter transmembrane region"/>
    <property type="match status" value="1"/>
</dbReference>
<dbReference type="InterPro" id="IPR017871">
    <property type="entry name" value="ABC_transporter-like_CS"/>
</dbReference>
<evidence type="ECO:0000259" key="10">
    <source>
        <dbReference type="PROSITE" id="PS50893"/>
    </source>
</evidence>
<dbReference type="EMBL" id="FXTM01000007">
    <property type="protein sequence ID" value="SMO50300.1"/>
    <property type="molecule type" value="Genomic_DNA"/>
</dbReference>
<keyword evidence="5" id="KW-0547">Nucleotide-binding</keyword>
<evidence type="ECO:0000256" key="2">
    <source>
        <dbReference type="ARBA" id="ARBA00022448"/>
    </source>
</evidence>
<evidence type="ECO:0000256" key="8">
    <source>
        <dbReference type="ARBA" id="ARBA00023136"/>
    </source>
</evidence>
<dbReference type="InterPro" id="IPR036640">
    <property type="entry name" value="ABC1_TM_sf"/>
</dbReference>
<reference evidence="12 13" key="1">
    <citation type="submission" date="2017-05" db="EMBL/GenBank/DDBJ databases">
        <authorList>
            <person name="Varghese N."/>
            <person name="Submissions S."/>
        </authorList>
    </citation>
    <scope>NUCLEOTIDE SEQUENCE [LARGE SCALE GENOMIC DNA]</scope>
    <source>
        <strain evidence="12 13">DSM 16304</strain>
    </source>
</reference>
<feature type="domain" description="ABC transmembrane type-1" evidence="11">
    <location>
        <begin position="21"/>
        <end position="302"/>
    </location>
</feature>
<dbReference type="InterPro" id="IPR003593">
    <property type="entry name" value="AAA+_ATPase"/>
</dbReference>
<dbReference type="InterPro" id="IPR027417">
    <property type="entry name" value="P-loop_NTPase"/>
</dbReference>
<dbReference type="GO" id="GO:0005886">
    <property type="term" value="C:plasma membrane"/>
    <property type="evidence" value="ECO:0007669"/>
    <property type="project" value="UniProtKB-SubCell"/>
</dbReference>
<evidence type="ECO:0000256" key="6">
    <source>
        <dbReference type="ARBA" id="ARBA00022840"/>
    </source>
</evidence>
<dbReference type="FunFam" id="3.40.50.300:FF:000221">
    <property type="entry name" value="Multidrug ABC transporter ATP-binding protein"/>
    <property type="match status" value="1"/>
</dbReference>
<feature type="transmembrane region" description="Helical" evidence="9">
    <location>
        <begin position="135"/>
        <end position="154"/>
    </location>
</feature>
<dbReference type="PROSITE" id="PS50929">
    <property type="entry name" value="ABC_TM1F"/>
    <property type="match status" value="1"/>
</dbReference>
<keyword evidence="6 12" id="KW-0067">ATP-binding</keyword>
<comment type="subcellular location">
    <subcellularLocation>
        <location evidence="1">Cell membrane</location>
        <topology evidence="1">Multi-pass membrane protein</topology>
    </subcellularLocation>
</comment>
<dbReference type="OrthoDB" id="9762778at2"/>
<accession>A0A521BV01</accession>
<feature type="transmembrane region" description="Helical" evidence="9">
    <location>
        <begin position="160"/>
        <end position="178"/>
    </location>
</feature>
<keyword evidence="3" id="KW-1003">Cell membrane</keyword>
<dbReference type="InterPro" id="IPR003439">
    <property type="entry name" value="ABC_transporter-like_ATP-bd"/>
</dbReference>
<dbReference type="AlphaFoldDB" id="A0A521BV01"/>
<dbReference type="SMART" id="SM00382">
    <property type="entry name" value="AAA"/>
    <property type="match status" value="1"/>
</dbReference>
<evidence type="ECO:0000256" key="5">
    <source>
        <dbReference type="ARBA" id="ARBA00022741"/>
    </source>
</evidence>
<feature type="transmembrane region" description="Helical" evidence="9">
    <location>
        <begin position="241"/>
        <end position="261"/>
    </location>
</feature>
<dbReference type="GO" id="GO:0015421">
    <property type="term" value="F:ABC-type oligopeptide transporter activity"/>
    <property type="evidence" value="ECO:0007669"/>
    <property type="project" value="TreeGrafter"/>
</dbReference>
<dbReference type="GO" id="GO:0016887">
    <property type="term" value="F:ATP hydrolysis activity"/>
    <property type="evidence" value="ECO:0007669"/>
    <property type="project" value="InterPro"/>
</dbReference>
<dbReference type="Gene3D" id="3.40.50.300">
    <property type="entry name" value="P-loop containing nucleotide triphosphate hydrolases"/>
    <property type="match status" value="1"/>
</dbReference>
<evidence type="ECO:0000313" key="12">
    <source>
        <dbReference type="EMBL" id="SMO50300.1"/>
    </source>
</evidence>
<sequence length="576" mass="65576">MKEFPLWIFRYLKPMKFLVGIAVITLILNALITSYLAYFVKVVVNSVFVEKNERMISVIPLILIFLVFLKGVVFFVNYYSMSYIGQKVIAFLREELYEKVISLPLEVFLKEPPGSFISRILNDTSLLQDFTTRQIATFFRNTLTAIGLVGVVFYQDFQLAVLGFLGLPLIGYVISRIGKRIKKYTDRMQDKLIVVTEHLFEAVKNIREIKLFSLEKKLSESFKRDNDRYIKEFMKIKRTEAIYPPIVELTGALIVGFLIFYGGKRVLAGETTAGAFFSFIIALIMAYEPIRKLGQNYNRIQQSITVAKRIRSVLSLSSEYELKDGDLEIKGDVERIEFKSVSFRYPNSEKRVLENISCLFEKGKKYAIVGRSGSGKSTLASLIPRFYDPTEGRIEVNGVELKRLKLVPYRKRIGMVSQEIILFRGTVRENIAIGKPDATLEEIVEAAKVANIHNDIISLPEGYDTLIGEGGVLFSGGQRQRIAIARAVLKSPDVLILDEATSALDSETEKAIQRAIDEMFKDKILITIAHRLSTILDSDEIIFIKNGKILARGKHKELYSKLPDYKKLVDMQFLSH</sequence>
<name>A0A521BV01_9BACT</name>